<dbReference type="Proteomes" id="UP001528040">
    <property type="component" value="Unassembled WGS sequence"/>
</dbReference>
<evidence type="ECO:0000313" key="8">
    <source>
        <dbReference type="Proteomes" id="UP001528040"/>
    </source>
</evidence>
<dbReference type="InterPro" id="IPR054728">
    <property type="entry name" value="RsmB-like_ferredoxin"/>
</dbReference>
<feature type="domain" description="SAM-dependent MTase RsmB/NOP-type" evidence="6">
    <location>
        <begin position="135"/>
        <end position="387"/>
    </location>
</feature>
<feature type="active site" description="Nucleophile" evidence="5">
    <location>
        <position position="340"/>
    </location>
</feature>
<comment type="caution">
    <text evidence="7">The sequence shown here is derived from an EMBL/GenBank/DDBJ whole genome shotgun (WGS) entry which is preliminary data.</text>
</comment>
<dbReference type="Gene3D" id="3.30.70.1170">
    <property type="entry name" value="Sun protein, domain 3"/>
    <property type="match status" value="1"/>
</dbReference>
<dbReference type="RefSeq" id="WP_271055410.1">
    <property type="nucleotide sequence ID" value="NZ_JAQIIO010000014.1"/>
</dbReference>
<dbReference type="GO" id="GO:0032259">
    <property type="term" value="P:methylation"/>
    <property type="evidence" value="ECO:0007669"/>
    <property type="project" value="UniProtKB-KW"/>
</dbReference>
<name>A0ABT4W5B1_9RHOB</name>
<proteinExistence type="inferred from homology"/>
<evidence type="ECO:0000256" key="1">
    <source>
        <dbReference type="ARBA" id="ARBA00022603"/>
    </source>
</evidence>
<dbReference type="InterPro" id="IPR001678">
    <property type="entry name" value="MeTrfase_RsmB-F_NOP2_dom"/>
</dbReference>
<evidence type="ECO:0000259" key="6">
    <source>
        <dbReference type="PROSITE" id="PS51686"/>
    </source>
</evidence>
<comment type="similarity">
    <text evidence="5">Belongs to the class I-like SAM-binding methyltransferase superfamily. RsmB/NOP family.</text>
</comment>
<comment type="caution">
    <text evidence="5">Lacks conserved residue(s) required for the propagation of feature annotation.</text>
</comment>
<evidence type="ECO:0000256" key="5">
    <source>
        <dbReference type="PROSITE-ProRule" id="PRU01023"/>
    </source>
</evidence>
<dbReference type="EMBL" id="JAQIIO010000014">
    <property type="protein sequence ID" value="MDA5095699.1"/>
    <property type="molecule type" value="Genomic_DNA"/>
</dbReference>
<dbReference type="GO" id="GO:0008168">
    <property type="term" value="F:methyltransferase activity"/>
    <property type="evidence" value="ECO:0007669"/>
    <property type="project" value="UniProtKB-KW"/>
</dbReference>
<keyword evidence="2 5" id="KW-0808">Transferase</keyword>
<evidence type="ECO:0000313" key="7">
    <source>
        <dbReference type="EMBL" id="MDA5095699.1"/>
    </source>
</evidence>
<protein>
    <submittedName>
        <fullName evidence="7">RsmB/NOP family class I SAM-dependent RNA methyltransferase</fullName>
    </submittedName>
</protein>
<keyword evidence="3 5" id="KW-0949">S-adenosyl-L-methionine</keyword>
<dbReference type="Pfam" id="PF22458">
    <property type="entry name" value="RsmF-B_ferredox"/>
    <property type="match status" value="1"/>
</dbReference>
<dbReference type="PRINTS" id="PR02008">
    <property type="entry name" value="RCMTFAMILY"/>
</dbReference>
<dbReference type="PANTHER" id="PTHR22807">
    <property type="entry name" value="NOP2 YEAST -RELATED NOL1/NOP2/FMU SUN DOMAIN-CONTAINING"/>
    <property type="match status" value="1"/>
</dbReference>
<dbReference type="SUPFAM" id="SSF53335">
    <property type="entry name" value="S-adenosyl-L-methionine-dependent methyltransferases"/>
    <property type="match status" value="1"/>
</dbReference>
<dbReference type="InterPro" id="IPR049560">
    <property type="entry name" value="MeTrfase_RsmB-F_NOP2_cat"/>
</dbReference>
<evidence type="ECO:0000256" key="4">
    <source>
        <dbReference type="ARBA" id="ARBA00022884"/>
    </source>
</evidence>
<evidence type="ECO:0000256" key="3">
    <source>
        <dbReference type="ARBA" id="ARBA00022691"/>
    </source>
</evidence>
<dbReference type="Pfam" id="PF01189">
    <property type="entry name" value="Methyltr_RsmB-F"/>
    <property type="match status" value="1"/>
</dbReference>
<sequence>MTPGARVAAAIEVLDTILSGQPAEKALTGWARSHRFAGSKDRAAIRDHVFDALRRLRSSQALGGGADGRATMIGLLRGQGIDPETLFNGIGHAPKELSAFEQQPATKPTTAETLDCPDWCYPLFQNSLGDECDAVLKLLRDRAPVFLRVNLAKVNREEAQSQLAKDGVISRSHDLASSALEVVENPRKVSASSAYSNGLVELQDAASQALVEQLGIRPGMRVLDYCAGGGGKSLAMAALGAEVVAHDISTRRMKDIPTRARRAGVEIEICSPENLSKQAPFDLVLADAPCSGSGSWRRDPQGKWSLSRERLDEIRSIQSDILKKIQSYTADGGAIAYATCSLFRSENQDQVATLSGQWAVKQERQFTPLDGGDGFYIALLTREFSVG</sequence>
<keyword evidence="8" id="KW-1185">Reference proteome</keyword>
<dbReference type="InterPro" id="IPR023267">
    <property type="entry name" value="RCMT"/>
</dbReference>
<feature type="binding site" evidence="5">
    <location>
        <position position="287"/>
    </location>
    <ligand>
        <name>S-adenosyl-L-methionine</name>
        <dbReference type="ChEBI" id="CHEBI:59789"/>
    </ligand>
</feature>
<dbReference type="PROSITE" id="PS51686">
    <property type="entry name" value="SAM_MT_RSMB_NOP"/>
    <property type="match status" value="1"/>
</dbReference>
<evidence type="ECO:0000256" key="2">
    <source>
        <dbReference type="ARBA" id="ARBA00022679"/>
    </source>
</evidence>
<dbReference type="CDD" id="cd02440">
    <property type="entry name" value="AdoMet_MTases"/>
    <property type="match status" value="1"/>
</dbReference>
<accession>A0ABT4W5B1</accession>
<feature type="binding site" evidence="5">
    <location>
        <position position="247"/>
    </location>
    <ligand>
        <name>S-adenosyl-L-methionine</name>
        <dbReference type="ChEBI" id="CHEBI:59789"/>
    </ligand>
</feature>
<keyword evidence="1 5" id="KW-0489">Methyltransferase</keyword>
<organism evidence="7 8">
    <name type="scientific">Aliiroseovarius salicola</name>
    <dbReference type="NCBI Taxonomy" id="3009082"/>
    <lineage>
        <taxon>Bacteria</taxon>
        <taxon>Pseudomonadati</taxon>
        <taxon>Pseudomonadota</taxon>
        <taxon>Alphaproteobacteria</taxon>
        <taxon>Rhodobacterales</taxon>
        <taxon>Paracoccaceae</taxon>
        <taxon>Aliiroseovarius</taxon>
    </lineage>
</organism>
<dbReference type="Gene3D" id="3.40.50.150">
    <property type="entry name" value="Vaccinia Virus protein VP39"/>
    <property type="match status" value="1"/>
</dbReference>
<keyword evidence="4 5" id="KW-0694">RNA-binding</keyword>
<reference evidence="7 8" key="1">
    <citation type="submission" date="2023-01" db="EMBL/GenBank/DDBJ databases">
        <authorList>
            <person name="Yoon J.-W."/>
        </authorList>
    </citation>
    <scope>NUCLEOTIDE SEQUENCE [LARGE SCALE GENOMIC DNA]</scope>
    <source>
        <strain evidence="7 8">KMU-50</strain>
    </source>
</reference>
<dbReference type="PANTHER" id="PTHR22807:SF53">
    <property type="entry name" value="RIBOSOMAL RNA SMALL SUBUNIT METHYLTRANSFERASE B-RELATED"/>
    <property type="match status" value="1"/>
</dbReference>
<gene>
    <name evidence="7" type="ORF">O2N63_16530</name>
</gene>
<dbReference type="InterPro" id="IPR029063">
    <property type="entry name" value="SAM-dependent_MTases_sf"/>
</dbReference>